<evidence type="ECO:0000313" key="1">
    <source>
        <dbReference type="EMBL" id="MDM8265641.1"/>
    </source>
</evidence>
<comment type="caution">
    <text evidence="1">The sequence shown here is derived from an EMBL/GenBank/DDBJ whole genome shotgun (WGS) entry which is preliminary data.</text>
</comment>
<organism evidence="1 2">
    <name type="scientific">Limosilactobacillus pontis</name>
    <dbReference type="NCBI Taxonomy" id="35787"/>
    <lineage>
        <taxon>Bacteria</taxon>
        <taxon>Bacillati</taxon>
        <taxon>Bacillota</taxon>
        <taxon>Bacilli</taxon>
        <taxon>Lactobacillales</taxon>
        <taxon>Lactobacillaceae</taxon>
        <taxon>Limosilactobacillus</taxon>
    </lineage>
</organism>
<sequence length="68" mass="7995">MKTKTIEELQQLSDEKLKQLALQRHKSGRRKSTTTALRAQLVLWRRAGEPFQSEAHWVRNHTETGVHF</sequence>
<name>A0ABT7UVA6_9LACO</name>
<dbReference type="RefSeq" id="WP_289585581.1">
    <property type="nucleotide sequence ID" value="NZ_JAUDDW010000001.1"/>
</dbReference>
<reference evidence="1 2" key="2">
    <citation type="submission" date="2023-06" db="EMBL/GenBank/DDBJ databases">
        <authorList>
            <person name="Zeman M."/>
            <person name="Kubasova T."/>
            <person name="Jahodarova E."/>
            <person name="Nykrynova M."/>
            <person name="Rychlik I."/>
        </authorList>
    </citation>
    <scope>NUCLEOTIDE SEQUENCE [LARGE SCALE GENOMIC DNA]</scope>
    <source>
        <strain evidence="1 2">161_Gplus</strain>
    </source>
</reference>
<gene>
    <name evidence="1" type="ORF">QUW44_00430</name>
</gene>
<proteinExistence type="predicted"/>
<dbReference type="Proteomes" id="UP001529343">
    <property type="component" value="Unassembled WGS sequence"/>
</dbReference>
<evidence type="ECO:0000313" key="2">
    <source>
        <dbReference type="Proteomes" id="UP001529343"/>
    </source>
</evidence>
<accession>A0ABT7UVA6</accession>
<protein>
    <submittedName>
        <fullName evidence="1">Uncharacterized protein</fullName>
    </submittedName>
</protein>
<reference evidence="2" key="1">
    <citation type="submission" date="2023-06" db="EMBL/GenBank/DDBJ databases">
        <title>Identification and characterization of horizontal gene transfer across gut microbiota members of farm animals based on homology search.</title>
        <authorList>
            <person name="Zeman M."/>
            <person name="Kubasova T."/>
            <person name="Jahodarova E."/>
            <person name="Nykrynova M."/>
            <person name="Rychlik I."/>
        </authorList>
    </citation>
    <scope>NUCLEOTIDE SEQUENCE [LARGE SCALE GENOMIC DNA]</scope>
    <source>
        <strain evidence="2">161_Gplus</strain>
    </source>
</reference>
<dbReference type="EMBL" id="JAUDDW010000001">
    <property type="protein sequence ID" value="MDM8265641.1"/>
    <property type="molecule type" value="Genomic_DNA"/>
</dbReference>
<keyword evidence="2" id="KW-1185">Reference proteome</keyword>